<evidence type="ECO:0000259" key="5">
    <source>
        <dbReference type="PROSITE" id="PS51063"/>
    </source>
</evidence>
<dbReference type="InterPro" id="IPR036388">
    <property type="entry name" value="WH-like_DNA-bd_sf"/>
</dbReference>
<dbReference type="PANTHER" id="PTHR24567">
    <property type="entry name" value="CRP FAMILY TRANSCRIPTIONAL REGULATORY PROTEIN"/>
    <property type="match status" value="1"/>
</dbReference>
<dbReference type="PROSITE" id="PS50042">
    <property type="entry name" value="CNMP_BINDING_3"/>
    <property type="match status" value="1"/>
</dbReference>
<sequence>MLPGMKPILEILGQVSFLEGAGEPVLRELAGLMDEKIYLRNEVLFLDGDSPKGLFVVRHGAVKIYKIGDKGREQILEIEGPGRSVAELPLFDGRPYPASAAALEDAAVLILPASTFHRLLDRHPEISRAVIASIAGRLRKMVALVEEVSLKAVRERLSAVFLEMAGDDDTFDLTWTNQEIAARIGTVREIVSRTMARMAHDGAIQMDGRRVIILDRDRL</sequence>
<accession>A0A8J6Y1F3</accession>
<dbReference type="SMART" id="SM00419">
    <property type="entry name" value="HTH_CRP"/>
    <property type="match status" value="1"/>
</dbReference>
<dbReference type="CDD" id="cd00038">
    <property type="entry name" value="CAP_ED"/>
    <property type="match status" value="1"/>
</dbReference>
<dbReference type="SUPFAM" id="SSF46785">
    <property type="entry name" value="Winged helix' DNA-binding domain"/>
    <property type="match status" value="1"/>
</dbReference>
<reference evidence="6 7" key="1">
    <citation type="submission" date="2020-08" db="EMBL/GenBank/DDBJ databases">
        <title>Acidobacteriota in marine sediments use diverse sulfur dissimilation pathways.</title>
        <authorList>
            <person name="Wasmund K."/>
        </authorList>
    </citation>
    <scope>NUCLEOTIDE SEQUENCE [LARGE SCALE GENOMIC DNA]</scope>
    <source>
        <strain evidence="6">MAG AM4</strain>
    </source>
</reference>
<evidence type="ECO:0000313" key="6">
    <source>
        <dbReference type="EMBL" id="MBD3867674.1"/>
    </source>
</evidence>
<dbReference type="InterPro" id="IPR036390">
    <property type="entry name" value="WH_DNA-bd_sf"/>
</dbReference>
<name>A0A8J6Y1F3_9BACT</name>
<dbReference type="GO" id="GO:0003677">
    <property type="term" value="F:DNA binding"/>
    <property type="evidence" value="ECO:0007669"/>
    <property type="project" value="UniProtKB-KW"/>
</dbReference>
<dbReference type="SMART" id="SM00100">
    <property type="entry name" value="cNMP"/>
    <property type="match status" value="1"/>
</dbReference>
<dbReference type="AlphaFoldDB" id="A0A8J6Y1F3"/>
<dbReference type="Gene3D" id="1.10.10.10">
    <property type="entry name" value="Winged helix-like DNA-binding domain superfamily/Winged helix DNA-binding domain"/>
    <property type="match status" value="1"/>
</dbReference>
<dbReference type="Pfam" id="PF13545">
    <property type="entry name" value="HTH_Crp_2"/>
    <property type="match status" value="1"/>
</dbReference>
<dbReference type="SUPFAM" id="SSF51206">
    <property type="entry name" value="cAMP-binding domain-like"/>
    <property type="match status" value="1"/>
</dbReference>
<keyword evidence="2" id="KW-0238">DNA-binding</keyword>
<dbReference type="PANTHER" id="PTHR24567:SF74">
    <property type="entry name" value="HTH-TYPE TRANSCRIPTIONAL REGULATOR ARCR"/>
    <property type="match status" value="1"/>
</dbReference>
<dbReference type="GO" id="GO:0005829">
    <property type="term" value="C:cytosol"/>
    <property type="evidence" value="ECO:0007669"/>
    <property type="project" value="TreeGrafter"/>
</dbReference>
<dbReference type="InterPro" id="IPR012318">
    <property type="entry name" value="HTH_CRP"/>
</dbReference>
<dbReference type="Pfam" id="PF00027">
    <property type="entry name" value="cNMP_binding"/>
    <property type="match status" value="1"/>
</dbReference>
<dbReference type="InterPro" id="IPR018490">
    <property type="entry name" value="cNMP-bd_dom_sf"/>
</dbReference>
<gene>
    <name evidence="6" type="ORF">IFK94_06070</name>
</gene>
<dbReference type="EMBL" id="JACXWD010000014">
    <property type="protein sequence ID" value="MBD3867674.1"/>
    <property type="molecule type" value="Genomic_DNA"/>
</dbReference>
<evidence type="ECO:0000259" key="4">
    <source>
        <dbReference type="PROSITE" id="PS50042"/>
    </source>
</evidence>
<evidence type="ECO:0000256" key="3">
    <source>
        <dbReference type="ARBA" id="ARBA00023163"/>
    </source>
</evidence>
<dbReference type="Gene3D" id="2.60.120.10">
    <property type="entry name" value="Jelly Rolls"/>
    <property type="match status" value="1"/>
</dbReference>
<dbReference type="Proteomes" id="UP000648239">
    <property type="component" value="Unassembled WGS sequence"/>
</dbReference>
<organism evidence="6 7">
    <name type="scientific">Candidatus Polarisedimenticola svalbardensis</name>
    <dbReference type="NCBI Taxonomy" id="2886004"/>
    <lineage>
        <taxon>Bacteria</taxon>
        <taxon>Pseudomonadati</taxon>
        <taxon>Acidobacteriota</taxon>
        <taxon>Candidatus Polarisedimenticolia</taxon>
        <taxon>Candidatus Polarisedimenticolales</taxon>
        <taxon>Candidatus Polarisedimenticolaceae</taxon>
        <taxon>Candidatus Polarisedimenticola</taxon>
    </lineage>
</organism>
<feature type="domain" description="HTH crp-type" evidence="5">
    <location>
        <begin position="151"/>
        <end position="217"/>
    </location>
</feature>
<feature type="domain" description="Cyclic nucleotide-binding" evidence="4">
    <location>
        <begin position="17"/>
        <end position="137"/>
    </location>
</feature>
<dbReference type="InterPro" id="IPR014710">
    <property type="entry name" value="RmlC-like_jellyroll"/>
</dbReference>
<evidence type="ECO:0000256" key="2">
    <source>
        <dbReference type="ARBA" id="ARBA00023125"/>
    </source>
</evidence>
<comment type="caution">
    <text evidence="6">The sequence shown here is derived from an EMBL/GenBank/DDBJ whole genome shotgun (WGS) entry which is preliminary data.</text>
</comment>
<evidence type="ECO:0000313" key="7">
    <source>
        <dbReference type="Proteomes" id="UP000648239"/>
    </source>
</evidence>
<dbReference type="InterPro" id="IPR000595">
    <property type="entry name" value="cNMP-bd_dom"/>
</dbReference>
<keyword evidence="1" id="KW-0805">Transcription regulation</keyword>
<evidence type="ECO:0000256" key="1">
    <source>
        <dbReference type="ARBA" id="ARBA00023015"/>
    </source>
</evidence>
<keyword evidence="3" id="KW-0804">Transcription</keyword>
<dbReference type="GO" id="GO:0003700">
    <property type="term" value="F:DNA-binding transcription factor activity"/>
    <property type="evidence" value="ECO:0007669"/>
    <property type="project" value="TreeGrafter"/>
</dbReference>
<dbReference type="InterPro" id="IPR050397">
    <property type="entry name" value="Env_Response_Regulators"/>
</dbReference>
<proteinExistence type="predicted"/>
<protein>
    <submittedName>
        <fullName evidence="6">Crp/Fnr family transcriptional regulator</fullName>
    </submittedName>
</protein>
<dbReference type="PROSITE" id="PS51063">
    <property type="entry name" value="HTH_CRP_2"/>
    <property type="match status" value="1"/>
</dbReference>